<dbReference type="NCBIfam" id="TIGR03618">
    <property type="entry name" value="Rv1155_F420"/>
    <property type="match status" value="1"/>
</dbReference>
<accession>A0A7W3INR7</accession>
<reference evidence="3 4" key="1">
    <citation type="submission" date="2020-07" db="EMBL/GenBank/DDBJ databases">
        <title>Sequencing the genomes of 1000 actinobacteria strains.</title>
        <authorList>
            <person name="Klenk H.-P."/>
        </authorList>
    </citation>
    <scope>NUCLEOTIDE SEQUENCE [LARGE SCALE GENOMIC DNA]</scope>
    <source>
        <strain evidence="3 4">DSM 100723</strain>
    </source>
</reference>
<protein>
    <submittedName>
        <fullName evidence="3">PPOX class probable F420-dependent enzyme</fullName>
    </submittedName>
</protein>
<organism evidence="3 4">
    <name type="scientific">Microlunatus kandeliicorticis</name>
    <dbReference type="NCBI Taxonomy" id="1759536"/>
    <lineage>
        <taxon>Bacteria</taxon>
        <taxon>Bacillati</taxon>
        <taxon>Actinomycetota</taxon>
        <taxon>Actinomycetes</taxon>
        <taxon>Propionibacteriales</taxon>
        <taxon>Propionibacteriaceae</taxon>
        <taxon>Microlunatus</taxon>
    </lineage>
</organism>
<dbReference type="InterPro" id="IPR019920">
    <property type="entry name" value="F420-binding_dom_put"/>
</dbReference>
<dbReference type="EMBL" id="JACGWT010000001">
    <property type="protein sequence ID" value="MBA8792460.1"/>
    <property type="molecule type" value="Genomic_DNA"/>
</dbReference>
<dbReference type="AlphaFoldDB" id="A0A7W3INR7"/>
<dbReference type="Gene3D" id="2.30.110.10">
    <property type="entry name" value="Electron Transport, Fmn-binding Protein, Chain A"/>
    <property type="match status" value="1"/>
</dbReference>
<evidence type="ECO:0000313" key="4">
    <source>
        <dbReference type="Proteomes" id="UP000523079"/>
    </source>
</evidence>
<gene>
    <name evidence="3" type="ORF">FHX74_000054</name>
</gene>
<evidence type="ECO:0000313" key="3">
    <source>
        <dbReference type="EMBL" id="MBA8792460.1"/>
    </source>
</evidence>
<proteinExistence type="predicted"/>
<dbReference type="InterPro" id="IPR011576">
    <property type="entry name" value="Pyridox_Oxase_N"/>
</dbReference>
<dbReference type="GO" id="GO:0070967">
    <property type="term" value="F:coenzyme F420 binding"/>
    <property type="evidence" value="ECO:0007669"/>
    <property type="project" value="TreeGrafter"/>
</dbReference>
<dbReference type="InterPro" id="IPR012349">
    <property type="entry name" value="Split_barrel_FMN-bd"/>
</dbReference>
<dbReference type="InterPro" id="IPR052019">
    <property type="entry name" value="F420H2_bilvrd_red/Heme_oxyg"/>
</dbReference>
<evidence type="ECO:0000259" key="2">
    <source>
        <dbReference type="Pfam" id="PF01243"/>
    </source>
</evidence>
<name>A0A7W3INR7_9ACTN</name>
<comment type="caution">
    <text evidence="3">The sequence shown here is derived from an EMBL/GenBank/DDBJ whole genome shotgun (WGS) entry which is preliminary data.</text>
</comment>
<dbReference type="GO" id="GO:0005829">
    <property type="term" value="C:cytosol"/>
    <property type="evidence" value="ECO:0007669"/>
    <property type="project" value="TreeGrafter"/>
</dbReference>
<feature type="domain" description="Pyridoxamine 5'-phosphate oxidase N-terminal" evidence="2">
    <location>
        <begin position="18"/>
        <end position="144"/>
    </location>
</feature>
<dbReference type="Pfam" id="PF01243">
    <property type="entry name" value="PNPOx_N"/>
    <property type="match status" value="1"/>
</dbReference>
<keyword evidence="4" id="KW-1185">Reference proteome</keyword>
<dbReference type="PANTHER" id="PTHR35176:SF1">
    <property type="entry name" value="F420H(2)-DEPENDENT BILIVERDIN REDUCTASE"/>
    <property type="match status" value="1"/>
</dbReference>
<dbReference type="SUPFAM" id="SSF50475">
    <property type="entry name" value="FMN-binding split barrel"/>
    <property type="match status" value="1"/>
</dbReference>
<sequence>MHLMSRDEWWAFASDGTRTGKIAVTRKDGQALVTPIWFLLDAVEEDGQTHDEFVFTTHNEGAKARILARDPRVCLLVDDQQPPYSYVQLIGRATLHVSPDDLLSWTTRLGARYMGADRAEEFGRRNAVPEEFLVRVRIDKVNAVADISD</sequence>
<dbReference type="GO" id="GO:0016627">
    <property type="term" value="F:oxidoreductase activity, acting on the CH-CH group of donors"/>
    <property type="evidence" value="ECO:0007669"/>
    <property type="project" value="TreeGrafter"/>
</dbReference>
<dbReference type="RefSeq" id="WP_182558115.1">
    <property type="nucleotide sequence ID" value="NZ_JACGWT010000001.1"/>
</dbReference>
<dbReference type="PANTHER" id="PTHR35176">
    <property type="entry name" value="HEME OXYGENASE HI_0854-RELATED"/>
    <property type="match status" value="1"/>
</dbReference>
<evidence type="ECO:0000256" key="1">
    <source>
        <dbReference type="ARBA" id="ARBA00023002"/>
    </source>
</evidence>
<keyword evidence="1" id="KW-0560">Oxidoreductase</keyword>
<dbReference type="Proteomes" id="UP000523079">
    <property type="component" value="Unassembled WGS sequence"/>
</dbReference>